<evidence type="ECO:0000256" key="4">
    <source>
        <dbReference type="ARBA" id="ARBA00022723"/>
    </source>
</evidence>
<dbReference type="PANTHER" id="PTHR33693">
    <property type="entry name" value="TYPE-5 URACIL-DNA GLYCOSYLASE"/>
    <property type="match status" value="1"/>
</dbReference>
<dbReference type="InterPro" id="IPR051536">
    <property type="entry name" value="UDG_Type-4/5"/>
</dbReference>
<dbReference type="EMBL" id="MKQR01000018">
    <property type="protein sequence ID" value="OLR92039.1"/>
    <property type="molecule type" value="Genomic_DNA"/>
</dbReference>
<dbReference type="GO" id="GO:0046872">
    <property type="term" value="F:metal ion binding"/>
    <property type="evidence" value="ECO:0007669"/>
    <property type="project" value="UniProtKB-KW"/>
</dbReference>
<protein>
    <recommendedName>
        <fullName evidence="2">Type-4 uracil-DNA glycosylase</fullName>
    </recommendedName>
</protein>
<sequence length="200" mass="21422">MGAQEWVPGDGGLDELRAAIGGCRGCGLFEHATQPVFGRGPAAARVVVVGEQPGDHEDVDGEPFTGPAGKLLDRALVEVGLDRGELYLTNAVKHFRFRRQGKRRIHETPRRSEVVACTPWLAAELDRLSPETVVCLGATAAKAVLGPSFKLTEHRGEELRPDDGLAAGLRVVTTVHPSAVLRAPDRDSAYADFVADLKVV</sequence>
<dbReference type="InterPro" id="IPR005122">
    <property type="entry name" value="Uracil-DNA_glycosylase-like"/>
</dbReference>
<evidence type="ECO:0000256" key="2">
    <source>
        <dbReference type="ARBA" id="ARBA00019403"/>
    </source>
</evidence>
<evidence type="ECO:0000313" key="11">
    <source>
        <dbReference type="EMBL" id="OLR92039.1"/>
    </source>
</evidence>
<evidence type="ECO:0000256" key="9">
    <source>
        <dbReference type="ARBA" id="ARBA00023204"/>
    </source>
</evidence>
<keyword evidence="7" id="KW-0408">Iron</keyword>
<dbReference type="STRING" id="1193682.BJP25_24600"/>
<dbReference type="Gene3D" id="3.40.470.10">
    <property type="entry name" value="Uracil-DNA glycosylase-like domain"/>
    <property type="match status" value="1"/>
</dbReference>
<keyword evidence="6" id="KW-0378">Hydrolase</keyword>
<evidence type="ECO:0000256" key="6">
    <source>
        <dbReference type="ARBA" id="ARBA00022801"/>
    </source>
</evidence>
<dbReference type="Proteomes" id="UP000186040">
    <property type="component" value="Unassembled WGS sequence"/>
</dbReference>
<dbReference type="Pfam" id="PF03167">
    <property type="entry name" value="UDG"/>
    <property type="match status" value="1"/>
</dbReference>
<evidence type="ECO:0000256" key="8">
    <source>
        <dbReference type="ARBA" id="ARBA00023014"/>
    </source>
</evidence>
<evidence type="ECO:0000259" key="10">
    <source>
        <dbReference type="SMART" id="SM00986"/>
    </source>
</evidence>
<reference evidence="11 12" key="1">
    <citation type="submission" date="2016-10" db="EMBL/GenBank/DDBJ databases">
        <title>The Draft Genome Sequence of Actinokineospora bangkokensis 44EHWT reveals the biosynthetic pathway of antifungal compounds Thailandins with unusual extender unit butylmalonyl-CoA.</title>
        <authorList>
            <person name="Greule A."/>
            <person name="Intra B."/>
            <person name="Flemming S."/>
            <person name="Rommel M.G."/>
            <person name="Panbangred W."/>
            <person name="Bechthold A."/>
        </authorList>
    </citation>
    <scope>NUCLEOTIDE SEQUENCE [LARGE SCALE GENOMIC DNA]</scope>
    <source>
        <strain evidence="11 12">44EHW</strain>
    </source>
</reference>
<gene>
    <name evidence="11" type="ORF">BJP25_24600</name>
</gene>
<keyword evidence="9" id="KW-0234">DNA repair</keyword>
<keyword evidence="12" id="KW-1185">Reference proteome</keyword>
<evidence type="ECO:0000313" key="12">
    <source>
        <dbReference type="Proteomes" id="UP000186040"/>
    </source>
</evidence>
<dbReference type="SMART" id="SM00986">
    <property type="entry name" value="UDG"/>
    <property type="match status" value="1"/>
</dbReference>
<keyword evidence="3" id="KW-0004">4Fe-4S</keyword>
<comment type="caution">
    <text evidence="11">The sequence shown here is derived from an EMBL/GenBank/DDBJ whole genome shotgun (WGS) entry which is preliminary data.</text>
</comment>
<evidence type="ECO:0000256" key="5">
    <source>
        <dbReference type="ARBA" id="ARBA00022763"/>
    </source>
</evidence>
<dbReference type="NCBIfam" id="TIGR00758">
    <property type="entry name" value="UDG_fam4"/>
    <property type="match status" value="1"/>
</dbReference>
<evidence type="ECO:0000256" key="3">
    <source>
        <dbReference type="ARBA" id="ARBA00022485"/>
    </source>
</evidence>
<dbReference type="CDD" id="cd10030">
    <property type="entry name" value="UDG-F4_TTUDGA_SPO1dp_like"/>
    <property type="match status" value="1"/>
</dbReference>
<dbReference type="AlphaFoldDB" id="A0A1Q9LJ83"/>
<organism evidence="11 12">
    <name type="scientific">Actinokineospora bangkokensis</name>
    <dbReference type="NCBI Taxonomy" id="1193682"/>
    <lineage>
        <taxon>Bacteria</taxon>
        <taxon>Bacillati</taxon>
        <taxon>Actinomycetota</taxon>
        <taxon>Actinomycetes</taxon>
        <taxon>Pseudonocardiales</taxon>
        <taxon>Pseudonocardiaceae</taxon>
        <taxon>Actinokineospora</taxon>
    </lineage>
</organism>
<evidence type="ECO:0000256" key="1">
    <source>
        <dbReference type="ARBA" id="ARBA00006521"/>
    </source>
</evidence>
<proteinExistence type="inferred from homology"/>
<dbReference type="NCBIfam" id="TIGR03914">
    <property type="entry name" value="UDG_fam_dom"/>
    <property type="match status" value="1"/>
</dbReference>
<dbReference type="GO" id="GO:0006281">
    <property type="term" value="P:DNA repair"/>
    <property type="evidence" value="ECO:0007669"/>
    <property type="project" value="UniProtKB-KW"/>
</dbReference>
<dbReference type="SUPFAM" id="SSF52141">
    <property type="entry name" value="Uracil-DNA glycosylase-like"/>
    <property type="match status" value="1"/>
</dbReference>
<dbReference type="InterPro" id="IPR005273">
    <property type="entry name" value="Ura-DNA_glyco_family4"/>
</dbReference>
<dbReference type="GO" id="GO:0051539">
    <property type="term" value="F:4 iron, 4 sulfur cluster binding"/>
    <property type="evidence" value="ECO:0007669"/>
    <property type="project" value="UniProtKB-KW"/>
</dbReference>
<feature type="domain" description="Uracil-DNA glycosylase-like" evidence="10">
    <location>
        <begin position="37"/>
        <end position="198"/>
    </location>
</feature>
<keyword evidence="4" id="KW-0479">Metal-binding</keyword>
<dbReference type="SMART" id="SM00987">
    <property type="entry name" value="UreE_C"/>
    <property type="match status" value="1"/>
</dbReference>
<dbReference type="InterPro" id="IPR036895">
    <property type="entry name" value="Uracil-DNA_glycosylase-like_sf"/>
</dbReference>
<name>A0A1Q9LJ83_9PSEU</name>
<comment type="similarity">
    <text evidence="1">Belongs to the uracil-DNA glycosylase (UDG) superfamily. Type 4 (UDGa) family.</text>
</comment>
<accession>A0A1Q9LJ83</accession>
<keyword evidence="5" id="KW-0227">DNA damage</keyword>
<dbReference type="GO" id="GO:0097506">
    <property type="term" value="F:deaminated base DNA N-glycosylase activity"/>
    <property type="evidence" value="ECO:0007669"/>
    <property type="project" value="UniProtKB-ARBA"/>
</dbReference>
<dbReference type="PANTHER" id="PTHR33693:SF9">
    <property type="entry name" value="TYPE-4 URACIL-DNA GLYCOSYLASE"/>
    <property type="match status" value="1"/>
</dbReference>
<keyword evidence="8" id="KW-0411">Iron-sulfur</keyword>
<evidence type="ECO:0000256" key="7">
    <source>
        <dbReference type="ARBA" id="ARBA00023004"/>
    </source>
</evidence>